<dbReference type="RefSeq" id="WP_126802564.1">
    <property type="nucleotide sequence ID" value="NZ_PIPL01000001.1"/>
</dbReference>
<dbReference type="InterPro" id="IPR001127">
    <property type="entry name" value="PTS_EIIA_1_perm"/>
</dbReference>
<evidence type="ECO:0000256" key="3">
    <source>
        <dbReference type="ARBA" id="ARBA00022679"/>
    </source>
</evidence>
<evidence type="ECO:0000313" key="6">
    <source>
        <dbReference type="Proteomes" id="UP000288293"/>
    </source>
</evidence>
<protein>
    <recommendedName>
        <fullName evidence="4">PTS EIIA type-1 domain-containing protein</fullName>
    </recommendedName>
</protein>
<keyword evidence="2" id="KW-0762">Sugar transport</keyword>
<keyword evidence="3" id="KW-0808">Transferase</keyword>
<dbReference type="Gene3D" id="2.70.70.10">
    <property type="entry name" value="Glucose Permease (Domain IIA)"/>
    <property type="match status" value="1"/>
</dbReference>
<dbReference type="AlphaFoldDB" id="A0A432W6Q2"/>
<dbReference type="Proteomes" id="UP000288293">
    <property type="component" value="Unassembled WGS sequence"/>
</dbReference>
<accession>A0A432W6Q2</accession>
<keyword evidence="6" id="KW-1185">Reference proteome</keyword>
<dbReference type="OrthoDB" id="6401110at2"/>
<dbReference type="InterPro" id="IPR011055">
    <property type="entry name" value="Dup_hybrid_motif"/>
</dbReference>
<evidence type="ECO:0000256" key="2">
    <source>
        <dbReference type="ARBA" id="ARBA00022597"/>
    </source>
</evidence>
<feature type="domain" description="PTS EIIA type-1" evidence="4">
    <location>
        <begin position="16"/>
        <end position="86"/>
    </location>
</feature>
<evidence type="ECO:0000259" key="4">
    <source>
        <dbReference type="Pfam" id="PF00358"/>
    </source>
</evidence>
<dbReference type="SUPFAM" id="SSF51261">
    <property type="entry name" value="Duplicated hybrid motif"/>
    <property type="match status" value="1"/>
</dbReference>
<reference evidence="5 6" key="1">
    <citation type="journal article" date="2011" name="Front. Microbiol.">
        <title>Genomic signatures of strain selection and enhancement in Bacillus atrophaeus var. globigii, a historical biowarfare simulant.</title>
        <authorList>
            <person name="Gibbons H.S."/>
            <person name="Broomall S.M."/>
            <person name="McNew L.A."/>
            <person name="Daligault H."/>
            <person name="Chapman C."/>
            <person name="Bruce D."/>
            <person name="Karavis M."/>
            <person name="Krepps M."/>
            <person name="McGregor P.A."/>
            <person name="Hong C."/>
            <person name="Park K.H."/>
            <person name="Akmal A."/>
            <person name="Feldman A."/>
            <person name="Lin J.S."/>
            <person name="Chang W.E."/>
            <person name="Higgs B.W."/>
            <person name="Demirev P."/>
            <person name="Lindquist J."/>
            <person name="Liem A."/>
            <person name="Fochler E."/>
            <person name="Read T.D."/>
            <person name="Tapia R."/>
            <person name="Johnson S."/>
            <person name="Bishop-Lilly K.A."/>
            <person name="Detter C."/>
            <person name="Han C."/>
            <person name="Sozhamannan S."/>
            <person name="Rosenzweig C.N."/>
            <person name="Skowronski E.W."/>
        </authorList>
    </citation>
    <scope>NUCLEOTIDE SEQUENCE [LARGE SCALE GENOMIC DNA]</scope>
    <source>
        <strain evidence="5 6">MLST1</strain>
    </source>
</reference>
<evidence type="ECO:0000256" key="1">
    <source>
        <dbReference type="ARBA" id="ARBA00022448"/>
    </source>
</evidence>
<dbReference type="Pfam" id="PF00358">
    <property type="entry name" value="PTS_EIIA_1"/>
    <property type="match status" value="1"/>
</dbReference>
<dbReference type="GO" id="GO:0016740">
    <property type="term" value="F:transferase activity"/>
    <property type="evidence" value="ECO:0007669"/>
    <property type="project" value="UniProtKB-KW"/>
</dbReference>
<keyword evidence="1" id="KW-0813">Transport</keyword>
<comment type="caution">
    <text evidence="5">The sequence shown here is derived from an EMBL/GenBank/DDBJ whole genome shotgun (WGS) entry which is preliminary data.</text>
</comment>
<name>A0A432W6Q2_9GAMM</name>
<evidence type="ECO:0000313" key="5">
    <source>
        <dbReference type="EMBL" id="RUO25747.1"/>
    </source>
</evidence>
<dbReference type="EMBL" id="PIPL01000001">
    <property type="protein sequence ID" value="RUO25747.1"/>
    <property type="molecule type" value="Genomic_DNA"/>
</dbReference>
<proteinExistence type="predicted"/>
<dbReference type="GO" id="GO:0009401">
    <property type="term" value="P:phosphoenolpyruvate-dependent sugar phosphotransferase system"/>
    <property type="evidence" value="ECO:0007669"/>
    <property type="project" value="InterPro"/>
</dbReference>
<gene>
    <name evidence="5" type="ORF">CWE09_03175</name>
</gene>
<organism evidence="5 6">
    <name type="scientific">Aliidiomarina minuta</name>
    <dbReference type="NCBI Taxonomy" id="880057"/>
    <lineage>
        <taxon>Bacteria</taxon>
        <taxon>Pseudomonadati</taxon>
        <taxon>Pseudomonadota</taxon>
        <taxon>Gammaproteobacteria</taxon>
        <taxon>Alteromonadales</taxon>
        <taxon>Idiomarinaceae</taxon>
        <taxon>Aliidiomarina</taxon>
    </lineage>
</organism>
<sequence length="164" mass="18197">MQLITQPPTDQQPMLRLMAPVSGHCSALQQLPHALFQILAFGQGFVMQPGTQRFLAPATCKIKQISADRTLWQLQLPNTINCRIELLMPRHLELPLAHSEASVGQLLQAGDPLFVLTAETMRNAPLIAITFTSKDPDISIQVHYGKVIAAQDTVLSFFNHFISE</sequence>